<dbReference type="PANTHER" id="PTHR21716">
    <property type="entry name" value="TRANSMEMBRANE PROTEIN"/>
    <property type="match status" value="1"/>
</dbReference>
<feature type="transmembrane region" description="Helical" evidence="8">
    <location>
        <begin position="234"/>
        <end position="260"/>
    </location>
</feature>
<evidence type="ECO:0000256" key="6">
    <source>
        <dbReference type="ARBA" id="ARBA00022989"/>
    </source>
</evidence>
<keyword evidence="7 8" id="KW-0472">Membrane</keyword>
<keyword evidence="10" id="KW-1185">Reference proteome</keyword>
<evidence type="ECO:0000256" key="7">
    <source>
        <dbReference type="ARBA" id="ARBA00023136"/>
    </source>
</evidence>
<dbReference type="PANTHER" id="PTHR21716:SF53">
    <property type="entry name" value="PERMEASE PERM-RELATED"/>
    <property type="match status" value="1"/>
</dbReference>
<keyword evidence="6 8" id="KW-1133">Transmembrane helix</keyword>
<evidence type="ECO:0000256" key="2">
    <source>
        <dbReference type="ARBA" id="ARBA00009773"/>
    </source>
</evidence>
<dbReference type="Pfam" id="PF01594">
    <property type="entry name" value="AI-2E_transport"/>
    <property type="match status" value="1"/>
</dbReference>
<evidence type="ECO:0000313" key="9">
    <source>
        <dbReference type="EMBL" id="MBD1394682.1"/>
    </source>
</evidence>
<evidence type="ECO:0000256" key="4">
    <source>
        <dbReference type="ARBA" id="ARBA00022475"/>
    </source>
</evidence>
<feature type="transmembrane region" description="Helical" evidence="8">
    <location>
        <begin position="68"/>
        <end position="87"/>
    </location>
</feature>
<feature type="transmembrane region" description="Helical" evidence="8">
    <location>
        <begin position="272"/>
        <end position="295"/>
    </location>
</feature>
<name>A0A926NTE9_9SPHI</name>
<evidence type="ECO:0000256" key="5">
    <source>
        <dbReference type="ARBA" id="ARBA00022692"/>
    </source>
</evidence>
<protein>
    <submittedName>
        <fullName evidence="9">AI-2E family transporter</fullName>
    </submittedName>
</protein>
<dbReference type="GO" id="GO:0005886">
    <property type="term" value="C:plasma membrane"/>
    <property type="evidence" value="ECO:0007669"/>
    <property type="project" value="UniProtKB-SubCell"/>
</dbReference>
<sequence length="372" mass="41190">MDIKNFTNLPFYIKLACVLFSLFAIGYLVILAKEILSPLIFSCLFSILLLPVAQFFERKIRLPRSAASMISVILLLSAIGIILYVIGSQVSSLANDWPQFQTQLHKSVDGLQDWVSANFHVNESKQATYVDTAKEKILASGTTVVSTTLLSLSSILLFLVFTFIYTFFFLLYRTLIMKFLESVFLEENKKMVHEIVEQVQFIIRKYIIGLLIEMAIVAGAVSLAFWALGIKYAILLGLITGLLNIIPYIGIFSAMVLSALITFATATVASKVLLVIGTLVITHLIDSNILLPVVVGSKVRINALITILGVIIGEMIWGVSGMFLSIPVIAVLKIIFDRVESLQPWGIILGDEEKKQNKLATKLVARNKKVKG</sequence>
<accession>A0A926NTE9</accession>
<evidence type="ECO:0000256" key="8">
    <source>
        <dbReference type="SAM" id="Phobius"/>
    </source>
</evidence>
<dbReference type="GO" id="GO:0055085">
    <property type="term" value="P:transmembrane transport"/>
    <property type="evidence" value="ECO:0007669"/>
    <property type="project" value="TreeGrafter"/>
</dbReference>
<feature type="transmembrane region" description="Helical" evidence="8">
    <location>
        <begin position="36"/>
        <end position="56"/>
    </location>
</feature>
<evidence type="ECO:0000256" key="3">
    <source>
        <dbReference type="ARBA" id="ARBA00022448"/>
    </source>
</evidence>
<dbReference type="AlphaFoldDB" id="A0A926NTE9"/>
<organism evidence="9 10">
    <name type="scientific">Mucilaginibacter glaciei</name>
    <dbReference type="NCBI Taxonomy" id="2772109"/>
    <lineage>
        <taxon>Bacteria</taxon>
        <taxon>Pseudomonadati</taxon>
        <taxon>Bacteroidota</taxon>
        <taxon>Sphingobacteriia</taxon>
        <taxon>Sphingobacteriales</taxon>
        <taxon>Sphingobacteriaceae</taxon>
        <taxon>Mucilaginibacter</taxon>
    </lineage>
</organism>
<feature type="transmembrane region" description="Helical" evidence="8">
    <location>
        <begin position="301"/>
        <end position="332"/>
    </location>
</feature>
<comment type="similarity">
    <text evidence="2">Belongs to the autoinducer-2 exporter (AI-2E) (TC 2.A.86) family.</text>
</comment>
<gene>
    <name evidence="9" type="ORF">IDJ76_16355</name>
</gene>
<keyword evidence="5 8" id="KW-0812">Transmembrane</keyword>
<keyword evidence="4" id="KW-1003">Cell membrane</keyword>
<dbReference type="InterPro" id="IPR002549">
    <property type="entry name" value="AI-2E-like"/>
</dbReference>
<reference evidence="9" key="1">
    <citation type="submission" date="2020-09" db="EMBL/GenBank/DDBJ databases">
        <title>Novel species of Mucilaginibacter isolated from a glacier on the Tibetan Plateau.</title>
        <authorList>
            <person name="Liu Q."/>
            <person name="Xin Y.-H."/>
        </authorList>
    </citation>
    <scope>NUCLEOTIDE SEQUENCE</scope>
    <source>
        <strain evidence="9">ZB1P21</strain>
    </source>
</reference>
<feature type="transmembrane region" description="Helical" evidence="8">
    <location>
        <begin position="149"/>
        <end position="172"/>
    </location>
</feature>
<evidence type="ECO:0000313" key="10">
    <source>
        <dbReference type="Proteomes" id="UP000619078"/>
    </source>
</evidence>
<dbReference type="Proteomes" id="UP000619078">
    <property type="component" value="Unassembled WGS sequence"/>
</dbReference>
<feature type="transmembrane region" description="Helical" evidence="8">
    <location>
        <begin position="206"/>
        <end position="228"/>
    </location>
</feature>
<comment type="caution">
    <text evidence="9">The sequence shown here is derived from an EMBL/GenBank/DDBJ whole genome shotgun (WGS) entry which is preliminary data.</text>
</comment>
<dbReference type="EMBL" id="JACWMX010000007">
    <property type="protein sequence ID" value="MBD1394682.1"/>
    <property type="molecule type" value="Genomic_DNA"/>
</dbReference>
<feature type="transmembrane region" description="Helical" evidence="8">
    <location>
        <begin position="12"/>
        <end position="30"/>
    </location>
</feature>
<evidence type="ECO:0000256" key="1">
    <source>
        <dbReference type="ARBA" id="ARBA00004651"/>
    </source>
</evidence>
<keyword evidence="3" id="KW-0813">Transport</keyword>
<proteinExistence type="inferred from homology"/>
<dbReference type="RefSeq" id="WP_191164523.1">
    <property type="nucleotide sequence ID" value="NZ_JACWMX010000007.1"/>
</dbReference>
<comment type="subcellular location">
    <subcellularLocation>
        <location evidence="1">Cell membrane</location>
        <topology evidence="1">Multi-pass membrane protein</topology>
    </subcellularLocation>
</comment>